<sequence length="43" mass="4857">MTPLGFDDHHRCGWSTPNRERPSCGFANDSWEPVAIGWWGGEP</sequence>
<dbReference type="EMBL" id="JBGBYS010000007">
    <property type="protein sequence ID" value="MEY9258675.1"/>
    <property type="molecule type" value="Genomic_DNA"/>
</dbReference>
<dbReference type="Proteomes" id="UP001565435">
    <property type="component" value="Unassembled WGS sequence"/>
</dbReference>
<comment type="caution">
    <text evidence="1">The sequence shown here is derived from an EMBL/GenBank/DDBJ whole genome shotgun (WGS) entry which is preliminary data.</text>
</comment>
<name>A0ABV4EJQ4_BREEP</name>
<proteinExistence type="predicted"/>
<organism evidence="1 2">
    <name type="scientific">Brevibacterium epidermidis</name>
    <dbReference type="NCBI Taxonomy" id="1698"/>
    <lineage>
        <taxon>Bacteria</taxon>
        <taxon>Bacillati</taxon>
        <taxon>Actinomycetota</taxon>
        <taxon>Actinomycetes</taxon>
        <taxon>Micrococcales</taxon>
        <taxon>Brevibacteriaceae</taxon>
        <taxon>Brevibacterium</taxon>
    </lineage>
</organism>
<evidence type="ECO:0000313" key="1">
    <source>
        <dbReference type="EMBL" id="MEY9258675.1"/>
    </source>
</evidence>
<reference evidence="1 2" key="1">
    <citation type="submission" date="2024-07" db="EMBL/GenBank/DDBJ databases">
        <title>Mealworm larvae gut microbial communities from Newark, Delaware, USA.</title>
        <authorList>
            <person name="Blenner M."/>
        </authorList>
    </citation>
    <scope>NUCLEOTIDE SEQUENCE [LARGE SCALE GENOMIC DNA]</scope>
    <source>
        <strain evidence="1 2">UD i117</strain>
    </source>
</reference>
<keyword evidence="2" id="KW-1185">Reference proteome</keyword>
<accession>A0ABV4EJQ4</accession>
<gene>
    <name evidence="1" type="ORF">ABH903_001696</name>
</gene>
<protein>
    <submittedName>
        <fullName evidence="1">Uncharacterized protein</fullName>
    </submittedName>
</protein>
<evidence type="ECO:0000313" key="2">
    <source>
        <dbReference type="Proteomes" id="UP001565435"/>
    </source>
</evidence>
<dbReference type="RefSeq" id="WP_266096039.1">
    <property type="nucleotide sequence ID" value="NZ_JBGBYS010000007.1"/>
</dbReference>